<gene>
    <name evidence="2" type="ORF">AVDCRST_MAG31-2395</name>
</gene>
<sequence length="388" mass="41746">MERVGRPPTILVSANSLWNLRNFRGRLLDRLVEAGYSVAVAAPREEAGAPMAGKWEAQHPLGIDSDGLNPVHDGLLILAYLRLFRKIRPLAYLSFTAKPNIYGALAAGLAGVPAIPNVSGLGTAFIRGGALQRVISLMYRAAFRRAPVVFFQNGEDRDLFVARGLVRREQARLLPGSGVDLQRFQPPPAPRERDACCTFLFVGRLLGDKGVRELVEAARRVKAVEPQARFQLLGFIGAANRTAIGKDELAAWEGDGVVEYLGAAEDVRPFLAAADAVVLPSYREGLPRSLLEAAAMGRPLIATDVPGNRAVVADGVNGLLCAVRSASSLADALLRFIALPAAEKRLMGEASRRLVEERFSEEKVVAAYLDAIHEVAGLPMSGRNGVSQ</sequence>
<protein>
    <submittedName>
        <fullName evidence="2">Lipid carrier: UDP-N-acetylgalactosaminyltransferase / Alpha-1,3-N-acetylgalactosamine transferase PglA Putative glycosyltransferase</fullName>
        <ecNumber evidence="2">2.4.1.-</ecNumber>
    </submittedName>
</protein>
<keyword evidence="2" id="KW-0328">Glycosyltransferase</keyword>
<dbReference type="EMBL" id="CADCWA010000183">
    <property type="protein sequence ID" value="CAA9531076.1"/>
    <property type="molecule type" value="Genomic_DNA"/>
</dbReference>
<dbReference type="RefSeq" id="WP_294170933.1">
    <property type="nucleotide sequence ID" value="NZ_CADCWA010000183.1"/>
</dbReference>
<dbReference type="EC" id="2.4.1.-" evidence="2"/>
<dbReference type="AlphaFoldDB" id="A0A6J4TTE0"/>
<name>A0A6J4TTE0_9SPHN</name>
<reference evidence="2" key="1">
    <citation type="submission" date="2020-02" db="EMBL/GenBank/DDBJ databases">
        <authorList>
            <person name="Meier V. D."/>
        </authorList>
    </citation>
    <scope>NUCLEOTIDE SEQUENCE</scope>
    <source>
        <strain evidence="2">AVDCRST_MAG31</strain>
    </source>
</reference>
<dbReference type="Gene3D" id="3.40.50.2000">
    <property type="entry name" value="Glycogen Phosphorylase B"/>
    <property type="match status" value="2"/>
</dbReference>
<dbReference type="PANTHER" id="PTHR12526:SF638">
    <property type="entry name" value="SPORE COAT PROTEIN SA"/>
    <property type="match status" value="1"/>
</dbReference>
<dbReference type="CDD" id="cd03808">
    <property type="entry name" value="GT4_CapM-like"/>
    <property type="match status" value="1"/>
</dbReference>
<keyword evidence="2" id="KW-0808">Transferase</keyword>
<dbReference type="InterPro" id="IPR028098">
    <property type="entry name" value="Glyco_trans_4-like_N"/>
</dbReference>
<dbReference type="PANTHER" id="PTHR12526">
    <property type="entry name" value="GLYCOSYLTRANSFERASE"/>
    <property type="match status" value="1"/>
</dbReference>
<organism evidence="2">
    <name type="scientific">uncultured Sphingomonas sp</name>
    <dbReference type="NCBI Taxonomy" id="158754"/>
    <lineage>
        <taxon>Bacteria</taxon>
        <taxon>Pseudomonadati</taxon>
        <taxon>Pseudomonadota</taxon>
        <taxon>Alphaproteobacteria</taxon>
        <taxon>Sphingomonadales</taxon>
        <taxon>Sphingomonadaceae</taxon>
        <taxon>Sphingomonas</taxon>
        <taxon>environmental samples</taxon>
    </lineage>
</organism>
<evidence type="ECO:0000313" key="2">
    <source>
        <dbReference type="EMBL" id="CAA9531076.1"/>
    </source>
</evidence>
<feature type="domain" description="Glycosyltransferase subfamily 4-like N-terminal" evidence="1">
    <location>
        <begin position="26"/>
        <end position="175"/>
    </location>
</feature>
<evidence type="ECO:0000259" key="1">
    <source>
        <dbReference type="Pfam" id="PF13579"/>
    </source>
</evidence>
<accession>A0A6J4TTE0</accession>
<dbReference type="GO" id="GO:0016757">
    <property type="term" value="F:glycosyltransferase activity"/>
    <property type="evidence" value="ECO:0007669"/>
    <property type="project" value="UniProtKB-KW"/>
</dbReference>
<proteinExistence type="predicted"/>
<dbReference type="Pfam" id="PF13692">
    <property type="entry name" value="Glyco_trans_1_4"/>
    <property type="match status" value="1"/>
</dbReference>
<dbReference type="Pfam" id="PF13579">
    <property type="entry name" value="Glyco_trans_4_4"/>
    <property type="match status" value="1"/>
</dbReference>
<dbReference type="SUPFAM" id="SSF53756">
    <property type="entry name" value="UDP-Glycosyltransferase/glycogen phosphorylase"/>
    <property type="match status" value="1"/>
</dbReference>